<keyword evidence="3 6" id="KW-0808">Transferase</keyword>
<gene>
    <name evidence="8" type="ORF">JVW63_02065</name>
</gene>
<evidence type="ECO:0000256" key="5">
    <source>
        <dbReference type="ARBA" id="ARBA00022747"/>
    </source>
</evidence>
<name>A0ABS2TEG2_9ACTO</name>
<feature type="active site" evidence="6">
    <location>
        <position position="84"/>
    </location>
</feature>
<keyword evidence="2 6" id="KW-0489">Methyltransferase</keyword>
<dbReference type="Gene3D" id="3.90.120.10">
    <property type="entry name" value="DNA Methylase, subunit A, domain 2"/>
    <property type="match status" value="1"/>
</dbReference>
<evidence type="ECO:0000256" key="2">
    <source>
        <dbReference type="ARBA" id="ARBA00022603"/>
    </source>
</evidence>
<dbReference type="InterPro" id="IPR031303">
    <property type="entry name" value="C5_meth_CS"/>
</dbReference>
<dbReference type="Proteomes" id="UP000705983">
    <property type="component" value="Unassembled WGS sequence"/>
</dbReference>
<dbReference type="Pfam" id="PF00145">
    <property type="entry name" value="DNA_methylase"/>
    <property type="match status" value="1"/>
</dbReference>
<organism evidence="8 9">
    <name type="scientific">Flaviflexus equikiangi</name>
    <dbReference type="NCBI Taxonomy" id="2758573"/>
    <lineage>
        <taxon>Bacteria</taxon>
        <taxon>Bacillati</taxon>
        <taxon>Actinomycetota</taxon>
        <taxon>Actinomycetes</taxon>
        <taxon>Actinomycetales</taxon>
        <taxon>Actinomycetaceae</taxon>
        <taxon>Flaviflexus</taxon>
    </lineage>
</organism>
<evidence type="ECO:0000313" key="8">
    <source>
        <dbReference type="EMBL" id="MBM9432493.1"/>
    </source>
</evidence>
<dbReference type="PANTHER" id="PTHR10629">
    <property type="entry name" value="CYTOSINE-SPECIFIC METHYLTRANSFERASE"/>
    <property type="match status" value="1"/>
</dbReference>
<accession>A0ABS2TEG2</accession>
<keyword evidence="5" id="KW-0680">Restriction system</keyword>
<dbReference type="PANTHER" id="PTHR10629:SF52">
    <property type="entry name" value="DNA (CYTOSINE-5)-METHYLTRANSFERASE 1"/>
    <property type="match status" value="1"/>
</dbReference>
<dbReference type="EC" id="2.1.1.37" evidence="1"/>
<evidence type="ECO:0000256" key="3">
    <source>
        <dbReference type="ARBA" id="ARBA00022679"/>
    </source>
</evidence>
<evidence type="ECO:0000256" key="1">
    <source>
        <dbReference type="ARBA" id="ARBA00011975"/>
    </source>
</evidence>
<dbReference type="PROSITE" id="PS51679">
    <property type="entry name" value="SAM_MT_C5"/>
    <property type="match status" value="1"/>
</dbReference>
<dbReference type="InterPro" id="IPR050390">
    <property type="entry name" value="C5-Methyltransferase"/>
</dbReference>
<reference evidence="9" key="1">
    <citation type="submission" date="2021-02" db="EMBL/GenBank/DDBJ databases">
        <title>Leucobacter sp. CX169.</title>
        <authorList>
            <person name="Cheng Y."/>
        </authorList>
    </citation>
    <scope>NUCLEOTIDE SEQUENCE [LARGE SCALE GENOMIC DNA]</scope>
    <source>
        <strain evidence="9">JY899</strain>
    </source>
</reference>
<dbReference type="InterPro" id="IPR029063">
    <property type="entry name" value="SAM-dependent_MTases_sf"/>
</dbReference>
<dbReference type="EMBL" id="JAFFJS010000001">
    <property type="protein sequence ID" value="MBM9432493.1"/>
    <property type="molecule type" value="Genomic_DNA"/>
</dbReference>
<evidence type="ECO:0000256" key="6">
    <source>
        <dbReference type="PROSITE-ProRule" id="PRU01016"/>
    </source>
</evidence>
<comment type="caution">
    <text evidence="8">The sequence shown here is derived from an EMBL/GenBank/DDBJ whole genome shotgun (WGS) entry which is preliminary data.</text>
</comment>
<keyword evidence="9" id="KW-1185">Reference proteome</keyword>
<evidence type="ECO:0000313" key="9">
    <source>
        <dbReference type="Proteomes" id="UP000705983"/>
    </source>
</evidence>
<dbReference type="SUPFAM" id="SSF53335">
    <property type="entry name" value="S-adenosyl-L-methionine-dependent methyltransferases"/>
    <property type="match status" value="1"/>
</dbReference>
<dbReference type="RefSeq" id="WP_187996020.1">
    <property type="nucleotide sequence ID" value="NZ_JACEXG010000001.1"/>
</dbReference>
<evidence type="ECO:0000256" key="4">
    <source>
        <dbReference type="ARBA" id="ARBA00022691"/>
    </source>
</evidence>
<dbReference type="PRINTS" id="PR00105">
    <property type="entry name" value="C5METTRFRASE"/>
</dbReference>
<dbReference type="GO" id="GO:0032259">
    <property type="term" value="P:methylation"/>
    <property type="evidence" value="ECO:0007669"/>
    <property type="project" value="UniProtKB-KW"/>
</dbReference>
<protein>
    <recommendedName>
        <fullName evidence="1">DNA (cytosine-5-)-methyltransferase</fullName>
        <ecNumber evidence="1">2.1.1.37</ecNumber>
    </recommendedName>
</protein>
<dbReference type="GO" id="GO:0008168">
    <property type="term" value="F:methyltransferase activity"/>
    <property type="evidence" value="ECO:0007669"/>
    <property type="project" value="UniProtKB-KW"/>
</dbReference>
<proteinExistence type="inferred from homology"/>
<dbReference type="PROSITE" id="PS00095">
    <property type="entry name" value="C5_MTASE_2"/>
    <property type="match status" value="1"/>
</dbReference>
<dbReference type="NCBIfam" id="TIGR00675">
    <property type="entry name" value="dcm"/>
    <property type="match status" value="1"/>
</dbReference>
<dbReference type="InterPro" id="IPR001525">
    <property type="entry name" value="C5_MeTfrase"/>
</dbReference>
<comment type="similarity">
    <text evidence="6 7">Belongs to the class I-like SAM-binding methyltransferase superfamily. C5-methyltransferase family.</text>
</comment>
<evidence type="ECO:0000256" key="7">
    <source>
        <dbReference type="RuleBase" id="RU000416"/>
    </source>
</evidence>
<sequence length="364" mass="39841">MTTPRIRINAVDLFSGAGGLTHGLAKAGINVRVGVDVDPACEYPYTQNNKAKFLLKSVGDIESEELASYYLPRGVRLLAGCAPCQTFSSYNQKASTDDDRWWLLRHFSRLAGELLPELVTMENVPGLLDHAVFDEFVESLEASGYKVSKQVVNCQDYGVPQHRNRLVLLASLVGPISLLTPAQFKAKPMSVRDAIGDGKMPPLAAGSADTVDRLHQASGLSPLNVRRIKASTPGGTWRDWPEELVADCHKKDSGKTYPGVYGRMTWEDAAPTMTTQFYGFGNGRFGHPTQDRAISLREGAILQSFPPNYQFVAPDAPVRMKTIGRLIGNAVPVTLGELIGKSIKAHVKTYREELLSQLAESQRA</sequence>
<keyword evidence="4 6" id="KW-0949">S-adenosyl-L-methionine</keyword>
<dbReference type="Gene3D" id="3.40.50.150">
    <property type="entry name" value="Vaccinia Virus protein VP39"/>
    <property type="match status" value="1"/>
</dbReference>